<comment type="catalytic activity">
    <reaction evidence="7 8">
        <text>shikimate + NADP(+) = 3-dehydroshikimate + NADPH + H(+)</text>
        <dbReference type="Rhea" id="RHEA:17737"/>
        <dbReference type="ChEBI" id="CHEBI:15378"/>
        <dbReference type="ChEBI" id="CHEBI:16630"/>
        <dbReference type="ChEBI" id="CHEBI:36208"/>
        <dbReference type="ChEBI" id="CHEBI:57783"/>
        <dbReference type="ChEBI" id="CHEBI:58349"/>
        <dbReference type="EC" id="1.1.1.25"/>
    </reaction>
</comment>
<feature type="binding site" evidence="8">
    <location>
        <position position="230"/>
    </location>
    <ligand>
        <name>shikimate</name>
        <dbReference type="ChEBI" id="CHEBI:36208"/>
    </ligand>
</feature>
<dbReference type="InterPro" id="IPR046346">
    <property type="entry name" value="Aminoacid_DH-like_N_sf"/>
</dbReference>
<feature type="binding site" evidence="8">
    <location>
        <position position="83"/>
    </location>
    <ligand>
        <name>NADP(+)</name>
        <dbReference type="ChEBI" id="CHEBI:58349"/>
    </ligand>
</feature>
<dbReference type="AlphaFoldDB" id="Q1K2V8"/>
<feature type="domain" description="Quinate/shikimate 5-dehydrogenase/glutamyl-tRNA reductase" evidence="9">
    <location>
        <begin position="122"/>
        <end position="203"/>
    </location>
</feature>
<protein>
    <recommendedName>
        <fullName evidence="2 8">Shikimate dehydrogenase (NADP(+))</fullName>
        <shortName evidence="8">SDH</shortName>
        <ecNumber evidence="2 8">1.1.1.25</ecNumber>
    </recommendedName>
</protein>
<dbReference type="InterPro" id="IPR013708">
    <property type="entry name" value="Shikimate_DH-bd_N"/>
</dbReference>
<evidence type="ECO:0000313" key="12">
    <source>
        <dbReference type="EMBL" id="EAT16773.1"/>
    </source>
</evidence>
<feature type="binding site" evidence="8">
    <location>
        <position position="258"/>
    </location>
    <ligand>
        <name>shikimate</name>
        <dbReference type="ChEBI" id="CHEBI:36208"/>
    </ligand>
</feature>
<dbReference type="UniPathway" id="UPA00053">
    <property type="reaction ID" value="UER00087"/>
</dbReference>
<dbReference type="InterPro" id="IPR041121">
    <property type="entry name" value="SDH_C"/>
</dbReference>
<dbReference type="Pfam" id="PF18317">
    <property type="entry name" value="SDH_C"/>
    <property type="match status" value="1"/>
</dbReference>
<name>Q1K2V8_DESA6</name>
<reference evidence="12" key="2">
    <citation type="submission" date="2006-05" db="EMBL/GenBank/DDBJ databases">
        <title>Sequencing of the draft genome and assembly of Desulfuromonas acetoxidans DSM 684.</title>
        <authorList>
            <consortium name="US DOE Joint Genome Institute (JGI-PGF)"/>
            <person name="Copeland A."/>
            <person name="Lucas S."/>
            <person name="Lapidus A."/>
            <person name="Barry K."/>
            <person name="Detter J.C."/>
            <person name="Glavina del Rio T."/>
            <person name="Hammon N."/>
            <person name="Israni S."/>
            <person name="Dalin E."/>
            <person name="Tice H."/>
            <person name="Bruce D."/>
            <person name="Pitluck S."/>
            <person name="Richardson P."/>
        </authorList>
    </citation>
    <scope>NUCLEOTIDE SEQUENCE [LARGE SCALE GENOMIC DNA]</scope>
    <source>
        <strain evidence="12">DSM 684</strain>
    </source>
</reference>
<evidence type="ECO:0000256" key="1">
    <source>
        <dbReference type="ARBA" id="ARBA00004871"/>
    </source>
</evidence>
<dbReference type="InterPro" id="IPR036291">
    <property type="entry name" value="NAD(P)-bd_dom_sf"/>
</dbReference>
<feature type="domain" description="SDH C-terminal" evidence="11">
    <location>
        <begin position="251"/>
        <end position="273"/>
    </location>
</feature>
<feature type="binding site" evidence="8">
    <location>
        <begin position="132"/>
        <end position="136"/>
    </location>
    <ligand>
        <name>NADP(+)</name>
        <dbReference type="ChEBI" id="CHEBI:58349"/>
    </ligand>
</feature>
<reference evidence="12" key="1">
    <citation type="submission" date="2006-05" db="EMBL/GenBank/DDBJ databases">
        <title>Annotation of the draft genome assembly of Desulfuromonas acetoxidans DSM 684.</title>
        <authorList>
            <consortium name="US DOE Joint Genome Institute (JGI-ORNL)"/>
            <person name="Larimer F."/>
            <person name="Land M."/>
            <person name="Hauser L."/>
        </authorList>
    </citation>
    <scope>NUCLEOTIDE SEQUENCE [LARGE SCALE GENOMIC DNA]</scope>
    <source>
        <strain evidence="12">DSM 684</strain>
    </source>
</reference>
<feature type="binding site" evidence="8">
    <location>
        <position position="251"/>
    </location>
    <ligand>
        <name>NADP(+)</name>
        <dbReference type="ChEBI" id="CHEBI:58349"/>
    </ligand>
</feature>
<feature type="binding site" evidence="8">
    <location>
        <position position="92"/>
    </location>
    <ligand>
        <name>shikimate</name>
        <dbReference type="ChEBI" id="CHEBI:36208"/>
    </ligand>
</feature>
<dbReference type="InterPro" id="IPR022893">
    <property type="entry name" value="Shikimate_DH_fam"/>
</dbReference>
<dbReference type="GO" id="GO:0009423">
    <property type="term" value="P:chorismate biosynthetic process"/>
    <property type="evidence" value="ECO:0007669"/>
    <property type="project" value="UniProtKB-UniRule"/>
</dbReference>
<comment type="similarity">
    <text evidence="8">Belongs to the shikimate dehydrogenase family.</text>
</comment>
<dbReference type="SUPFAM" id="SSF51735">
    <property type="entry name" value="NAD(P)-binding Rossmann-fold domains"/>
    <property type="match status" value="1"/>
</dbReference>
<feature type="binding site" evidence="8">
    <location>
        <begin position="20"/>
        <end position="22"/>
    </location>
    <ligand>
        <name>shikimate</name>
        <dbReference type="ChEBI" id="CHEBI:36208"/>
    </ligand>
</feature>
<keyword evidence="5 8" id="KW-0560">Oxidoreductase</keyword>
<dbReference type="GO" id="GO:0005829">
    <property type="term" value="C:cytosol"/>
    <property type="evidence" value="ECO:0007669"/>
    <property type="project" value="TreeGrafter"/>
</dbReference>
<feature type="binding site" evidence="8">
    <location>
        <begin position="156"/>
        <end position="161"/>
    </location>
    <ligand>
        <name>NADP(+)</name>
        <dbReference type="ChEBI" id="CHEBI:58349"/>
    </ligand>
</feature>
<dbReference type="Gene3D" id="3.40.50.720">
    <property type="entry name" value="NAD(P)-binding Rossmann-like Domain"/>
    <property type="match status" value="1"/>
</dbReference>
<gene>
    <name evidence="8" type="primary">aroE</name>
    <name evidence="12" type="ORF">Dace_2025</name>
</gene>
<comment type="subunit">
    <text evidence="8">Homodimer.</text>
</comment>
<comment type="function">
    <text evidence="8">Involved in the biosynthesis of the chorismate, which leads to the biosynthesis of aromatic amino acids. Catalyzes the reversible NADPH linked reduction of 3-dehydroshikimate (DHSA) to yield shikimate (SA).</text>
</comment>
<dbReference type="Gene3D" id="3.40.50.10860">
    <property type="entry name" value="Leucine Dehydrogenase, chain A, domain 1"/>
    <property type="match status" value="1"/>
</dbReference>
<sequence>MTVSGETKIYGILGDPVQHSLSPVMQNAAFTALGLDAVYVPFHVVPNDLEDAVAGLKALQVQGVNVTVPHKEMVCAFMDRLDDEAALIGAVNTVVREGSEFVGYNTDGLGLVDSLKADLNIDVCQKNVMVLGAGGAARSAIVALARQGVRKLTIANRTVDRAQQLVERYQPSFPDVDFLVSSLTCEALTSVVSETDLIVNSTSLGLSGESFNVLPWHVVGRPCYIYDMIYSAQGTPLVLAARERGYRCCDGLGMLIAQGEAAFRLWTGKDPGRAMAQALR</sequence>
<dbReference type="InterPro" id="IPR006151">
    <property type="entry name" value="Shikm_DH/Glu-tRNA_Rdtase"/>
</dbReference>
<evidence type="ECO:0000259" key="9">
    <source>
        <dbReference type="Pfam" id="PF01488"/>
    </source>
</evidence>
<dbReference type="PANTHER" id="PTHR21089">
    <property type="entry name" value="SHIKIMATE DEHYDROGENASE"/>
    <property type="match status" value="1"/>
</dbReference>
<dbReference type="Proteomes" id="UP000005695">
    <property type="component" value="Unassembled WGS sequence"/>
</dbReference>
<accession>Q1K2V8</accession>
<evidence type="ECO:0000256" key="5">
    <source>
        <dbReference type="ARBA" id="ARBA00023002"/>
    </source>
</evidence>
<evidence type="ECO:0000256" key="8">
    <source>
        <dbReference type="HAMAP-Rule" id="MF_00222"/>
    </source>
</evidence>
<dbReference type="SUPFAM" id="SSF53223">
    <property type="entry name" value="Aminoacid dehydrogenase-like, N-terminal domain"/>
    <property type="match status" value="1"/>
</dbReference>
<evidence type="ECO:0000313" key="13">
    <source>
        <dbReference type="Proteomes" id="UP000005695"/>
    </source>
</evidence>
<dbReference type="Pfam" id="PF08501">
    <property type="entry name" value="Shikimate_dh_N"/>
    <property type="match status" value="1"/>
</dbReference>
<evidence type="ECO:0000259" key="10">
    <source>
        <dbReference type="Pfam" id="PF08501"/>
    </source>
</evidence>
<keyword evidence="13" id="KW-1185">Reference proteome</keyword>
<feature type="active site" description="Proton acceptor" evidence="8">
    <location>
        <position position="71"/>
    </location>
</feature>
<dbReference type="Pfam" id="PF01488">
    <property type="entry name" value="Shikimate_DH"/>
    <property type="match status" value="1"/>
</dbReference>
<dbReference type="CDD" id="cd01065">
    <property type="entry name" value="NAD_bind_Shikimate_DH"/>
    <property type="match status" value="1"/>
</dbReference>
<dbReference type="EMBL" id="AAEW02000003">
    <property type="protein sequence ID" value="EAT16773.1"/>
    <property type="molecule type" value="Genomic_DNA"/>
</dbReference>
<evidence type="ECO:0000256" key="2">
    <source>
        <dbReference type="ARBA" id="ARBA00012962"/>
    </source>
</evidence>
<dbReference type="GO" id="GO:0008652">
    <property type="term" value="P:amino acid biosynthetic process"/>
    <property type="evidence" value="ECO:0007669"/>
    <property type="project" value="UniProtKB-KW"/>
</dbReference>
<evidence type="ECO:0000256" key="3">
    <source>
        <dbReference type="ARBA" id="ARBA00022605"/>
    </source>
</evidence>
<dbReference type="GO" id="GO:0050661">
    <property type="term" value="F:NADP binding"/>
    <property type="evidence" value="ECO:0007669"/>
    <property type="project" value="InterPro"/>
</dbReference>
<keyword evidence="4 8" id="KW-0521">NADP</keyword>
<dbReference type="GO" id="GO:0004764">
    <property type="term" value="F:shikimate 3-dehydrogenase (NADP+) activity"/>
    <property type="evidence" value="ECO:0007669"/>
    <property type="project" value="UniProtKB-UniRule"/>
</dbReference>
<feature type="binding site" evidence="8">
    <location>
        <position position="67"/>
    </location>
    <ligand>
        <name>shikimate</name>
        <dbReference type="ChEBI" id="CHEBI:36208"/>
    </ligand>
</feature>
<dbReference type="HAMAP" id="MF_00222">
    <property type="entry name" value="Shikimate_DH_AroE"/>
    <property type="match status" value="1"/>
</dbReference>
<dbReference type="GO" id="GO:0019632">
    <property type="term" value="P:shikimate metabolic process"/>
    <property type="evidence" value="ECO:0007669"/>
    <property type="project" value="InterPro"/>
</dbReference>
<proteinExistence type="inferred from homology"/>
<evidence type="ECO:0000259" key="11">
    <source>
        <dbReference type="Pfam" id="PF18317"/>
    </source>
</evidence>
<dbReference type="OrthoDB" id="9792692at2"/>
<dbReference type="PANTHER" id="PTHR21089:SF1">
    <property type="entry name" value="BIFUNCTIONAL 3-DEHYDROQUINATE DEHYDRATASE_SHIKIMATE DEHYDROGENASE, CHLOROPLASTIC"/>
    <property type="match status" value="1"/>
</dbReference>
<dbReference type="GO" id="GO:0009073">
    <property type="term" value="P:aromatic amino acid family biosynthetic process"/>
    <property type="evidence" value="ECO:0007669"/>
    <property type="project" value="UniProtKB-KW"/>
</dbReference>
<organism evidence="12 13">
    <name type="scientific">Desulfuromonas acetoxidans (strain DSM 684 / 11070)</name>
    <dbReference type="NCBI Taxonomy" id="281689"/>
    <lineage>
        <taxon>Bacteria</taxon>
        <taxon>Pseudomonadati</taxon>
        <taxon>Thermodesulfobacteriota</taxon>
        <taxon>Desulfuromonadia</taxon>
        <taxon>Desulfuromonadales</taxon>
        <taxon>Desulfuromonadaceae</taxon>
        <taxon>Desulfuromonas</taxon>
    </lineage>
</organism>
<evidence type="ECO:0000256" key="6">
    <source>
        <dbReference type="ARBA" id="ARBA00023141"/>
    </source>
</evidence>
<feature type="binding site" evidence="8">
    <location>
        <position position="107"/>
    </location>
    <ligand>
        <name>shikimate</name>
        <dbReference type="ChEBI" id="CHEBI:36208"/>
    </ligand>
</feature>
<keyword evidence="3 8" id="KW-0028">Amino-acid biosynthesis</keyword>
<dbReference type="RefSeq" id="WP_005998208.1">
    <property type="nucleotide sequence ID" value="NZ_AAEW02000003.1"/>
</dbReference>
<keyword evidence="6 8" id="KW-0057">Aromatic amino acid biosynthesis</keyword>
<feature type="domain" description="Shikimate dehydrogenase substrate binding N-terminal" evidence="10">
    <location>
        <begin position="12"/>
        <end position="94"/>
    </location>
</feature>
<comment type="pathway">
    <text evidence="1 8">Metabolic intermediate biosynthesis; chorismate biosynthesis; chorismate from D-erythrose 4-phosphate and phosphoenolpyruvate: step 4/7.</text>
</comment>
<dbReference type="InterPro" id="IPR011342">
    <property type="entry name" value="Shikimate_DH"/>
</dbReference>
<evidence type="ECO:0000256" key="4">
    <source>
        <dbReference type="ARBA" id="ARBA00022857"/>
    </source>
</evidence>
<comment type="caution">
    <text evidence="12">The sequence shown here is derived from an EMBL/GenBank/DDBJ whole genome shotgun (WGS) entry which is preliminary data.</text>
</comment>
<feature type="binding site" evidence="8">
    <location>
        <position position="228"/>
    </location>
    <ligand>
        <name>NADP(+)</name>
        <dbReference type="ChEBI" id="CHEBI:58349"/>
    </ligand>
</feature>
<dbReference type="NCBIfam" id="TIGR00507">
    <property type="entry name" value="aroE"/>
    <property type="match status" value="1"/>
</dbReference>
<evidence type="ECO:0000256" key="7">
    <source>
        <dbReference type="ARBA" id="ARBA00049442"/>
    </source>
</evidence>
<dbReference type="EC" id="1.1.1.25" evidence="2 8"/>